<dbReference type="EMBL" id="CP002530">
    <property type="protein sequence ID" value="ADY37388.1"/>
    <property type="molecule type" value="Genomic_DNA"/>
</dbReference>
<dbReference type="STRING" id="667015.Bacsa_2856"/>
<keyword evidence="2" id="KW-1185">Reference proteome</keyword>
<dbReference type="OrthoDB" id="9802756at2"/>
<dbReference type="Proteomes" id="UP000007486">
    <property type="component" value="Chromosome"/>
</dbReference>
<accession>F0R1E4</accession>
<reference evidence="1 2" key="1">
    <citation type="journal article" date="2011" name="Stand. Genomic Sci.">
        <title>Complete genome sequence of Bacteroides salanitronis type strain (BL78).</title>
        <authorList>
            <person name="Gronow S."/>
            <person name="Held B."/>
            <person name="Lucas S."/>
            <person name="Lapidus A."/>
            <person name="Del Rio T.G."/>
            <person name="Nolan M."/>
            <person name="Tice H."/>
            <person name="Deshpande S."/>
            <person name="Cheng J.F."/>
            <person name="Pitluck S."/>
            <person name="Liolios K."/>
            <person name="Pagani I."/>
            <person name="Ivanova N."/>
            <person name="Mavromatis K."/>
            <person name="Pati A."/>
            <person name="Tapia R."/>
            <person name="Han C."/>
            <person name="Goodwin L."/>
            <person name="Chen A."/>
            <person name="Palaniappan K."/>
            <person name="Land M."/>
            <person name="Hauser L."/>
            <person name="Chang Y.J."/>
            <person name="Jeffries C.D."/>
            <person name="Brambilla E.M."/>
            <person name="Rohde M."/>
            <person name="Goker M."/>
            <person name="Detter J.C."/>
            <person name="Woyke T."/>
            <person name="Bristow J."/>
            <person name="Markowitz V."/>
            <person name="Hugenholtz P."/>
            <person name="Kyrpides N.C."/>
            <person name="Klenk H.P."/>
            <person name="Eisen J.A."/>
        </authorList>
    </citation>
    <scope>NUCLEOTIDE SEQUENCE [LARGE SCALE GENOMIC DNA]</scope>
    <source>
        <strain evidence="1 2">DSM 18170</strain>
    </source>
</reference>
<evidence type="ECO:0000313" key="1">
    <source>
        <dbReference type="EMBL" id="ADY37388.1"/>
    </source>
</evidence>
<evidence type="ECO:0000313" key="2">
    <source>
        <dbReference type="Proteomes" id="UP000007486"/>
    </source>
</evidence>
<dbReference type="HOGENOM" id="CLU_190466_1_0_10"/>
<organism evidence="1 2">
    <name type="scientific">Phocaeicola salanitronis (strain DSM 18170 / JCM 13657 / CCUG 60908 / BL78)</name>
    <name type="common">Bacteroides salanitronis</name>
    <dbReference type="NCBI Taxonomy" id="667015"/>
    <lineage>
        <taxon>Bacteria</taxon>
        <taxon>Pseudomonadati</taxon>
        <taxon>Bacteroidota</taxon>
        <taxon>Bacteroidia</taxon>
        <taxon>Bacteroidales</taxon>
        <taxon>Bacteroidaceae</taxon>
        <taxon>Phocaeicola</taxon>
    </lineage>
</organism>
<name>F0R1E4_PHOSB</name>
<protein>
    <submittedName>
        <fullName evidence="1">Uncharacterized protein</fullName>
    </submittedName>
</protein>
<dbReference type="KEGG" id="bsa:Bacsa_2856"/>
<dbReference type="AlphaFoldDB" id="F0R1E4"/>
<proteinExistence type="predicted"/>
<dbReference type="eggNOG" id="ENOG5032CKH">
    <property type="taxonomic scope" value="Bacteria"/>
</dbReference>
<sequence length="87" mass="10021">MMTAILQDYLISHIVDKITDFLIADFQLDIPSALNIVYTSDTFRILSDKEADLYCQSPSYIYEWLKREFLTGKLDDTADGHLQVLSN</sequence>
<dbReference type="RefSeq" id="WP_013618761.1">
    <property type="nucleotide sequence ID" value="NC_015164.1"/>
</dbReference>
<gene>
    <name evidence="1" type="ordered locus">Bacsa_2856</name>
</gene>